<accession>A0A0R3RVC6</accession>
<sequence length="1192" mass="134274">MAGQVNNKIIEENTELPDQKSLNISKLQQSASGNSIPQTNEGTLEDLRNCEEVSIESQNVPENESNPMDYQLSFPFTDLAEATSMHIDSILGNRNAFQQENDFYSQQLLNAPDYKIPYGTGIQQQVPFQFENYANQIVRQKLMQSFIGTSSPAVEITDNQIADTFALPQTADNSDDQQAINDKIRGIPEPVKNFPPKLQFEKQANFEILHGNENLETNEAEINDSNMVNRNPENWNSEEQQLEAKCQVIPNIFSTENTEKNYSIGEISVVNNENIIPVSEKDFTTKTIFIGLQFIDGKLLNVVGGLSNGANDPQRVLDLPATRNQKFEGREIPDKTPGSSEKSQEALSDEFSEMVHSEKFLAAEIDNNELGYSLPEVATEIERSKEEDVDHPTVTDKTYHITEGASSVQDELKETSTDGKYLTNSDFIGSELEFVVKQNESSLPKEPVESLTSECNPENANQKIFSEIVPRTEFVSSDIEERFEQRLVNAKLVQNIEKPENVNKIQDEHQKSVENEKFHEQICFEKQIEKSTNAEINDNVKSPNELISNEKKENFESNNTLIESKLVSEEEGKFNFSSNISNCKYEMAVKEGDGNIAINTAATCGMESLGSSESANKRVEKKPTITTKSKQSLQNESKNIRDVANIKPFESTLKTTKKILPTTTNKLIVSTPRNTLVSTSKDTKKSSQLTVDKKLVTKSAVPLVPTKSANLMRKNIGETGLKHTKKITANSNSNAKIISKQNTLTKAPTVTSKLTQSAKSQPNNGAKIDVKNGSKDIIEVLKTDEKSLIAKEKKIIGLIDLKPLVWTEILVPTYEQIWKSYESTKSNVYKTNLEFEKTIEKEVEKELKIDKIIDNFENNNLESIWKMKKNSEMMEAEVINSINLSDRNEISVPEPPILCINNKREFIPDPSEKREEVIEEEVIMEDSSEKHEITISGSVSIKSSEATEMSLKVKSQIPSEQKTLDTTIGQNIGDGANNNSGNTSHGNIKEDKVADLKSNLPEKQHQAEMICNNGSGAMIEVGDLKKMKEMNGNEKELLSSEVEKSEMEHNCKELEETQKQAPLLDFKQEAEPEPEKNYNRRRDEVSRYKHYMRKSQFGGMYSDVPAECRQTAIGKDTSSRHQQIAGQLSDNLELKINSQQQSQQQSNGNQNHSRKQQRQQPDDGLNTGYNQNHSSQQGHRKRNKRNKKSRNW</sequence>
<feature type="region of interest" description="Disordered" evidence="1">
    <location>
        <begin position="954"/>
        <end position="988"/>
    </location>
</feature>
<feature type="region of interest" description="Disordered" evidence="1">
    <location>
        <begin position="321"/>
        <end position="349"/>
    </location>
</feature>
<evidence type="ECO:0000313" key="3">
    <source>
        <dbReference type="WBParaSite" id="EEL_0000605301-mRNA-1"/>
    </source>
</evidence>
<protein>
    <submittedName>
        <fullName evidence="3">Uncharacterized protein</fullName>
    </submittedName>
</protein>
<name>A0A0R3RVC6_9BILA</name>
<dbReference type="AlphaFoldDB" id="A0A0R3RVC6"/>
<feature type="compositionally biased region" description="Low complexity" evidence="1">
    <location>
        <begin position="1137"/>
        <end position="1151"/>
    </location>
</feature>
<feature type="region of interest" description="Disordered" evidence="1">
    <location>
        <begin position="1054"/>
        <end position="1084"/>
    </location>
</feature>
<feature type="region of interest" description="Disordered" evidence="1">
    <location>
        <begin position="1"/>
        <end position="45"/>
    </location>
</feature>
<feature type="compositionally biased region" description="Polar residues" evidence="1">
    <location>
        <begin position="20"/>
        <end position="42"/>
    </location>
</feature>
<dbReference type="Proteomes" id="UP000050640">
    <property type="component" value="Unplaced"/>
</dbReference>
<feature type="compositionally biased region" description="Polar residues" evidence="1">
    <location>
        <begin position="1167"/>
        <end position="1177"/>
    </location>
</feature>
<feature type="region of interest" description="Disordered" evidence="1">
    <location>
        <begin position="1137"/>
        <end position="1192"/>
    </location>
</feature>
<evidence type="ECO:0000313" key="2">
    <source>
        <dbReference type="Proteomes" id="UP000050640"/>
    </source>
</evidence>
<organism evidence="2 3">
    <name type="scientific">Elaeophora elaphi</name>
    <dbReference type="NCBI Taxonomy" id="1147741"/>
    <lineage>
        <taxon>Eukaryota</taxon>
        <taxon>Metazoa</taxon>
        <taxon>Ecdysozoa</taxon>
        <taxon>Nematoda</taxon>
        <taxon>Chromadorea</taxon>
        <taxon>Rhabditida</taxon>
        <taxon>Spirurina</taxon>
        <taxon>Spiruromorpha</taxon>
        <taxon>Filarioidea</taxon>
        <taxon>Onchocercidae</taxon>
        <taxon>Elaeophora</taxon>
    </lineage>
</organism>
<keyword evidence="2" id="KW-1185">Reference proteome</keyword>
<reference evidence="3" key="1">
    <citation type="submission" date="2017-02" db="UniProtKB">
        <authorList>
            <consortium name="WormBaseParasite"/>
        </authorList>
    </citation>
    <scope>IDENTIFICATION</scope>
</reference>
<feature type="compositionally biased region" description="Basic and acidic residues" evidence="1">
    <location>
        <begin position="325"/>
        <end position="334"/>
    </location>
</feature>
<feature type="compositionally biased region" description="Basic residues" evidence="1">
    <location>
        <begin position="1178"/>
        <end position="1192"/>
    </location>
</feature>
<proteinExistence type="predicted"/>
<feature type="compositionally biased region" description="Basic and acidic residues" evidence="1">
    <location>
        <begin position="1066"/>
        <end position="1084"/>
    </location>
</feature>
<feature type="region of interest" description="Disordered" evidence="1">
    <location>
        <begin position="611"/>
        <end position="639"/>
    </location>
</feature>
<feature type="compositionally biased region" description="Polar residues" evidence="1">
    <location>
        <begin position="624"/>
        <end position="637"/>
    </location>
</feature>
<dbReference type="WBParaSite" id="EEL_0000605301-mRNA-1">
    <property type="protein sequence ID" value="EEL_0000605301-mRNA-1"/>
    <property type="gene ID" value="EEL_0000605301"/>
</dbReference>
<feature type="compositionally biased region" description="Polar residues" evidence="1">
    <location>
        <begin position="956"/>
        <end position="986"/>
    </location>
</feature>
<evidence type="ECO:0000256" key="1">
    <source>
        <dbReference type="SAM" id="MobiDB-lite"/>
    </source>
</evidence>